<comment type="caution">
    <text evidence="1">The sequence shown here is derived from an EMBL/GenBank/DDBJ whole genome shotgun (WGS) entry which is preliminary data.</text>
</comment>
<protein>
    <submittedName>
        <fullName evidence="1">Uncharacterized protein</fullName>
    </submittedName>
</protein>
<reference evidence="1 2" key="1">
    <citation type="submission" date="2018-06" db="EMBL/GenBank/DDBJ databases">
        <authorList>
            <consortium name="Pathogen Informatics"/>
            <person name="Doyle S."/>
        </authorList>
    </citation>
    <scope>NUCLEOTIDE SEQUENCE [LARGE SCALE GENOMIC DNA]</scope>
    <source>
        <strain evidence="1 2">NCTC13063</strain>
    </source>
</reference>
<gene>
    <name evidence="1" type="ORF">NCTC13063_00028</name>
</gene>
<dbReference type="GeneID" id="93535029"/>
<dbReference type="AlphaFoldDB" id="A0AAQ1UFK0"/>
<dbReference type="RefSeq" id="WP_004343916.1">
    <property type="nucleotide sequence ID" value="NZ_CALLWX010000018.1"/>
</dbReference>
<dbReference type="EMBL" id="UGTJ01000001">
    <property type="protein sequence ID" value="SUB78783.1"/>
    <property type="molecule type" value="Genomic_DNA"/>
</dbReference>
<accession>A0AAQ1UFK0</accession>
<name>A0AAQ1UFK0_9BACT</name>
<organism evidence="1 2">
    <name type="scientific">Segatella buccae</name>
    <dbReference type="NCBI Taxonomy" id="28126"/>
    <lineage>
        <taxon>Bacteria</taxon>
        <taxon>Pseudomonadati</taxon>
        <taxon>Bacteroidota</taxon>
        <taxon>Bacteroidia</taxon>
        <taxon>Bacteroidales</taxon>
        <taxon>Prevotellaceae</taxon>
        <taxon>Segatella</taxon>
    </lineage>
</organism>
<evidence type="ECO:0000313" key="1">
    <source>
        <dbReference type="EMBL" id="SUB78783.1"/>
    </source>
</evidence>
<proteinExistence type="predicted"/>
<dbReference type="Proteomes" id="UP000255283">
    <property type="component" value="Unassembled WGS sequence"/>
</dbReference>
<sequence>MDIEEYRSQVETLLLQAVAEGKTKLTESEVLTMLADFSDDELAEGMIFNDPADVAETILTSEAF</sequence>
<evidence type="ECO:0000313" key="2">
    <source>
        <dbReference type="Proteomes" id="UP000255283"/>
    </source>
</evidence>